<dbReference type="Proteomes" id="UP000431826">
    <property type="component" value="Unassembled WGS sequence"/>
</dbReference>
<dbReference type="EMBL" id="BLIR01000001">
    <property type="protein sequence ID" value="GFE35755.1"/>
    <property type="molecule type" value="Genomic_DNA"/>
</dbReference>
<dbReference type="AlphaFoldDB" id="A0A640UN86"/>
<evidence type="ECO:0000313" key="2">
    <source>
        <dbReference type="EMBL" id="GFE35755.1"/>
    </source>
</evidence>
<sequence>MESRVDGKQRGGVQRPLDQVERGVHVRPHPCLGRFSRIRFGTEIDPAHRHVCGTGDLKRTVRPLRDREPQCLCLIENNPVCSLKNVGHDRPMDLDPLTDVVHRAARP</sequence>
<feature type="region of interest" description="Disordered" evidence="1">
    <location>
        <begin position="1"/>
        <end position="20"/>
    </location>
</feature>
<proteinExistence type="predicted"/>
<protein>
    <submittedName>
        <fullName evidence="2">Uncharacterized protein</fullName>
    </submittedName>
</protein>
<name>A0A640UN86_9ACTN</name>
<gene>
    <name evidence="2" type="ORF">Stube_04280</name>
</gene>
<accession>A0A640UN86</accession>
<organism evidence="2 3">
    <name type="scientific">Streptomyces tubercidicus</name>
    <dbReference type="NCBI Taxonomy" id="47759"/>
    <lineage>
        <taxon>Bacteria</taxon>
        <taxon>Bacillati</taxon>
        <taxon>Actinomycetota</taxon>
        <taxon>Actinomycetes</taxon>
        <taxon>Kitasatosporales</taxon>
        <taxon>Streptomycetaceae</taxon>
        <taxon>Streptomyces</taxon>
    </lineage>
</organism>
<reference evidence="2 3" key="1">
    <citation type="submission" date="2019-12" db="EMBL/GenBank/DDBJ databases">
        <title>Whole genome shotgun sequence of Streptomyces tubercidicus NBRC 13090.</title>
        <authorList>
            <person name="Ichikawa N."/>
            <person name="Kimura A."/>
            <person name="Kitahashi Y."/>
            <person name="Komaki H."/>
            <person name="Tamura T."/>
        </authorList>
    </citation>
    <scope>NUCLEOTIDE SEQUENCE [LARGE SCALE GENOMIC DNA]</scope>
    <source>
        <strain evidence="2 3">NBRC 13090</strain>
    </source>
</reference>
<keyword evidence="3" id="KW-1185">Reference proteome</keyword>
<comment type="caution">
    <text evidence="2">The sequence shown here is derived from an EMBL/GenBank/DDBJ whole genome shotgun (WGS) entry which is preliminary data.</text>
</comment>
<evidence type="ECO:0000256" key="1">
    <source>
        <dbReference type="SAM" id="MobiDB-lite"/>
    </source>
</evidence>
<evidence type="ECO:0000313" key="3">
    <source>
        <dbReference type="Proteomes" id="UP000431826"/>
    </source>
</evidence>